<name>A0A3L8RW07_CHLGU</name>
<protein>
    <submittedName>
        <fullName evidence="1">Uncharacterized protein</fullName>
    </submittedName>
</protein>
<organism evidence="1 2">
    <name type="scientific">Chloebia gouldiae</name>
    <name type="common">Gouldian finch</name>
    <name type="synonym">Erythrura gouldiae</name>
    <dbReference type="NCBI Taxonomy" id="44316"/>
    <lineage>
        <taxon>Eukaryota</taxon>
        <taxon>Metazoa</taxon>
        <taxon>Chordata</taxon>
        <taxon>Craniata</taxon>
        <taxon>Vertebrata</taxon>
        <taxon>Euteleostomi</taxon>
        <taxon>Archelosauria</taxon>
        <taxon>Archosauria</taxon>
        <taxon>Dinosauria</taxon>
        <taxon>Saurischia</taxon>
        <taxon>Theropoda</taxon>
        <taxon>Coelurosauria</taxon>
        <taxon>Aves</taxon>
        <taxon>Neognathae</taxon>
        <taxon>Neoaves</taxon>
        <taxon>Telluraves</taxon>
        <taxon>Australaves</taxon>
        <taxon>Passeriformes</taxon>
        <taxon>Passeroidea</taxon>
        <taxon>Passeridae</taxon>
        <taxon>Chloebia</taxon>
    </lineage>
</organism>
<dbReference type="AlphaFoldDB" id="A0A3L8RW07"/>
<dbReference type="Proteomes" id="UP000276834">
    <property type="component" value="Unassembled WGS sequence"/>
</dbReference>
<keyword evidence="2" id="KW-1185">Reference proteome</keyword>
<gene>
    <name evidence="1" type="ORF">DV515_00015206</name>
</gene>
<reference evidence="1 2" key="1">
    <citation type="journal article" date="2018" name="Proc. R. Soc. B">
        <title>A non-coding region near Follistatin controls head colour polymorphism in the Gouldian finch.</title>
        <authorList>
            <person name="Toomey M.B."/>
            <person name="Marques C.I."/>
            <person name="Andrade P."/>
            <person name="Araujo P.M."/>
            <person name="Sabatino S."/>
            <person name="Gazda M.A."/>
            <person name="Afonso S."/>
            <person name="Lopes R.J."/>
            <person name="Corbo J.C."/>
            <person name="Carneiro M."/>
        </authorList>
    </citation>
    <scope>NUCLEOTIDE SEQUENCE [LARGE SCALE GENOMIC DNA]</scope>
    <source>
        <strain evidence="1">Red01</strain>
        <tissue evidence="1">Muscle</tissue>
    </source>
</reference>
<proteinExistence type="predicted"/>
<evidence type="ECO:0000313" key="1">
    <source>
        <dbReference type="EMBL" id="RLV88886.1"/>
    </source>
</evidence>
<sequence>MVLLLFNIDASAGQLLGKLAFLSGGKDGCVICEGDVSEKPRRDGFFRSSSCTKHKALLIGDPRVAEGFEAPGFGV</sequence>
<dbReference type="EMBL" id="QUSF01000165">
    <property type="protein sequence ID" value="RLV88886.1"/>
    <property type="molecule type" value="Genomic_DNA"/>
</dbReference>
<accession>A0A3L8RW07</accession>
<comment type="caution">
    <text evidence="1">The sequence shown here is derived from an EMBL/GenBank/DDBJ whole genome shotgun (WGS) entry which is preliminary data.</text>
</comment>
<evidence type="ECO:0000313" key="2">
    <source>
        <dbReference type="Proteomes" id="UP000276834"/>
    </source>
</evidence>